<keyword evidence="2" id="KW-0812">Transmembrane</keyword>
<evidence type="ECO:0000256" key="2">
    <source>
        <dbReference type="SAM" id="Phobius"/>
    </source>
</evidence>
<evidence type="ECO:0000256" key="1">
    <source>
        <dbReference type="SAM" id="MobiDB-lite"/>
    </source>
</evidence>
<keyword evidence="4" id="KW-1185">Reference proteome</keyword>
<name>A0ABQ7DGA0_BRACR</name>
<gene>
    <name evidence="3" type="ORF">DY000_02034667</name>
</gene>
<proteinExistence type="predicted"/>
<evidence type="ECO:0000313" key="4">
    <source>
        <dbReference type="Proteomes" id="UP000266723"/>
    </source>
</evidence>
<dbReference type="EMBL" id="QGKV02000649">
    <property type="protein sequence ID" value="KAF3576597.1"/>
    <property type="molecule type" value="Genomic_DNA"/>
</dbReference>
<protein>
    <submittedName>
        <fullName evidence="3">Uncharacterized protein</fullName>
    </submittedName>
</protein>
<sequence>MINGVALVTIPEEVLNHSHPLWINYVVGFCIGDTHLISAIFWISVGSYKLHLAESDRSGKLKLEKRYQDKRIRFIIQNLRITEEGETKSTHMVWFGLVVNGSDDDQLLLRFKSIPKGTQAQYRDSKTKLRIDDTGDDSHRPKEQRRDERENDECPIRDSFFLPLIKRRRDVPYEKARSLRIKKEFGGVDVDALYGEVSHCVELLVSMLCVGVDVLFWCHSCVLVLMYLVKYFRDVED</sequence>
<reference evidence="3 4" key="1">
    <citation type="journal article" date="2020" name="BMC Genomics">
        <title>Intraspecific diversification of the crop wild relative Brassica cretica Lam. using demographic model selection.</title>
        <authorList>
            <person name="Kioukis A."/>
            <person name="Michalopoulou V.A."/>
            <person name="Briers L."/>
            <person name="Pirintsos S."/>
            <person name="Studholme D.J."/>
            <person name="Pavlidis P."/>
            <person name="Sarris P.F."/>
        </authorList>
    </citation>
    <scope>NUCLEOTIDE SEQUENCE [LARGE SCALE GENOMIC DNA]</scope>
    <source>
        <strain evidence="4">cv. PFS-1207/04</strain>
    </source>
</reference>
<comment type="caution">
    <text evidence="3">The sequence shown here is derived from an EMBL/GenBank/DDBJ whole genome shotgun (WGS) entry which is preliminary data.</text>
</comment>
<keyword evidence="2" id="KW-0472">Membrane</keyword>
<feature type="region of interest" description="Disordered" evidence="1">
    <location>
        <begin position="130"/>
        <end position="151"/>
    </location>
</feature>
<feature type="transmembrane region" description="Helical" evidence="2">
    <location>
        <begin position="22"/>
        <end position="43"/>
    </location>
</feature>
<evidence type="ECO:0000313" key="3">
    <source>
        <dbReference type="EMBL" id="KAF3576597.1"/>
    </source>
</evidence>
<organism evidence="3 4">
    <name type="scientific">Brassica cretica</name>
    <name type="common">Mustard</name>
    <dbReference type="NCBI Taxonomy" id="69181"/>
    <lineage>
        <taxon>Eukaryota</taxon>
        <taxon>Viridiplantae</taxon>
        <taxon>Streptophyta</taxon>
        <taxon>Embryophyta</taxon>
        <taxon>Tracheophyta</taxon>
        <taxon>Spermatophyta</taxon>
        <taxon>Magnoliopsida</taxon>
        <taxon>eudicotyledons</taxon>
        <taxon>Gunneridae</taxon>
        <taxon>Pentapetalae</taxon>
        <taxon>rosids</taxon>
        <taxon>malvids</taxon>
        <taxon>Brassicales</taxon>
        <taxon>Brassicaceae</taxon>
        <taxon>Brassiceae</taxon>
        <taxon>Brassica</taxon>
    </lineage>
</organism>
<accession>A0ABQ7DGA0</accession>
<dbReference type="Proteomes" id="UP000266723">
    <property type="component" value="Unassembled WGS sequence"/>
</dbReference>
<keyword evidence="2" id="KW-1133">Transmembrane helix</keyword>